<evidence type="ECO:0000256" key="1">
    <source>
        <dbReference type="SAM" id="MobiDB-lite"/>
    </source>
</evidence>
<dbReference type="Proteomes" id="UP000481583">
    <property type="component" value="Unassembled WGS sequence"/>
</dbReference>
<protein>
    <submittedName>
        <fullName evidence="3">Uncharacterized protein</fullName>
    </submittedName>
</protein>
<sequence length="240" mass="26526">MTNRAKFLAISAATAVSASLLMGSSASGSEADELQKQINEALARTEGAQQISSYEIAWDEGRAILAFPRPGEVEAAPSSVAAVRLMAKSAGVKESDIDPTGETYGVAALSDESGDEIPADEQGDQTSVDPMKADTCPTQAFGDDWYCFYQKKYFEGRRLQWQGRYDDKKVYFEKYDFRNRTSGYSNKSGKKIYTYDYERASPGVPNVYTCTNHLWTEDPHERSSSLPAYLDDAADCFKTN</sequence>
<feature type="region of interest" description="Disordered" evidence="1">
    <location>
        <begin position="111"/>
        <end position="131"/>
    </location>
</feature>
<keyword evidence="2" id="KW-0732">Signal</keyword>
<reference evidence="3 4" key="1">
    <citation type="submission" date="2020-02" db="EMBL/GenBank/DDBJ databases">
        <title>Whole-genome analyses of novel actinobacteria.</title>
        <authorList>
            <person name="Sahin N."/>
        </authorList>
    </citation>
    <scope>NUCLEOTIDE SEQUENCE [LARGE SCALE GENOMIC DNA]</scope>
    <source>
        <strain evidence="3 4">A7024</strain>
    </source>
</reference>
<accession>A0A6G4U8X2</accession>
<organism evidence="3 4">
    <name type="scientific">Streptomyces coryli</name>
    <dbReference type="NCBI Taxonomy" id="1128680"/>
    <lineage>
        <taxon>Bacteria</taxon>
        <taxon>Bacillati</taxon>
        <taxon>Actinomycetota</taxon>
        <taxon>Actinomycetes</taxon>
        <taxon>Kitasatosporales</taxon>
        <taxon>Streptomycetaceae</taxon>
        <taxon>Streptomyces</taxon>
    </lineage>
</organism>
<feature type="compositionally biased region" description="Acidic residues" evidence="1">
    <location>
        <begin position="112"/>
        <end position="123"/>
    </location>
</feature>
<name>A0A6G4U8X2_9ACTN</name>
<evidence type="ECO:0000313" key="4">
    <source>
        <dbReference type="Proteomes" id="UP000481583"/>
    </source>
</evidence>
<proteinExistence type="predicted"/>
<feature type="signal peptide" evidence="2">
    <location>
        <begin position="1"/>
        <end position="31"/>
    </location>
</feature>
<evidence type="ECO:0000256" key="2">
    <source>
        <dbReference type="SAM" id="SignalP"/>
    </source>
</evidence>
<dbReference type="AlphaFoldDB" id="A0A6G4U8X2"/>
<keyword evidence="4" id="KW-1185">Reference proteome</keyword>
<feature type="chain" id="PRO_5026001473" evidence="2">
    <location>
        <begin position="32"/>
        <end position="240"/>
    </location>
</feature>
<evidence type="ECO:0000313" key="3">
    <source>
        <dbReference type="EMBL" id="NGN68573.1"/>
    </source>
</evidence>
<gene>
    <name evidence="3" type="ORF">G5C51_32340</name>
</gene>
<comment type="caution">
    <text evidence="3">The sequence shown here is derived from an EMBL/GenBank/DDBJ whole genome shotgun (WGS) entry which is preliminary data.</text>
</comment>
<dbReference type="RefSeq" id="WP_165242644.1">
    <property type="nucleotide sequence ID" value="NZ_JAAKZV010000214.1"/>
</dbReference>
<dbReference type="EMBL" id="JAAKZV010000214">
    <property type="protein sequence ID" value="NGN68573.1"/>
    <property type="molecule type" value="Genomic_DNA"/>
</dbReference>